<dbReference type="GO" id="GO:0032259">
    <property type="term" value="P:methylation"/>
    <property type="evidence" value="ECO:0007669"/>
    <property type="project" value="UniProtKB-KW"/>
</dbReference>
<dbReference type="InterPro" id="IPR029063">
    <property type="entry name" value="SAM-dependent_MTases_sf"/>
</dbReference>
<feature type="domain" description="Histidine-specific methyltransferase SAM-dependent" evidence="4">
    <location>
        <begin position="19"/>
        <end position="318"/>
    </location>
</feature>
<dbReference type="InterPro" id="IPR032888">
    <property type="entry name" value="EgtD_Actinobacteria"/>
</dbReference>
<dbReference type="Pfam" id="PF10017">
    <property type="entry name" value="Methyltransf_33"/>
    <property type="match status" value="1"/>
</dbReference>
<sequence length="344" mass="37061">MPNSLTSHLAPGDAAAALRADALAGLTATPKSLPPRWFYDARGSELFDEITRLPEYYPTRAERAILAAYAGEVAAASDADVLVELGSGTSEKTRLLLTALREAGTLRRFVPFDVDPSVLQGAATAVTAEYPGVEVDAVVGDFTRHLAELPRSGRRLVAFLGSTIGNLEPGPRAAFLAELAGTLQPGDSLLLGTDLVKDRDRLVRAYDDAAGVTAAFNRNVLAVLNRELDASFDPDAFEHVAVWDAEREWIEMRLRSRGAQVVRVAALDLDVPFAAGEELRTEVSAKFRRAGVEAELTAAGLAVTHWWTDPDGDFALSLSVPDRRARKGVRRHLHPATTGTRKEG</sequence>
<gene>
    <name evidence="3" type="primary">egtD</name>
    <name evidence="5" type="ORF">SAMN06893097_112198</name>
</gene>
<dbReference type="GO" id="GO:0052699">
    <property type="term" value="P:ergothioneine biosynthetic process"/>
    <property type="evidence" value="ECO:0007669"/>
    <property type="project" value="UniProtKB-UniRule"/>
</dbReference>
<dbReference type="AlphaFoldDB" id="A0A285EIF5"/>
<dbReference type="GO" id="GO:0052706">
    <property type="term" value="F:L-histidine N(alpha)-methyltransferase activity"/>
    <property type="evidence" value="ECO:0007669"/>
    <property type="project" value="UniProtKB-UniRule"/>
</dbReference>
<keyword evidence="6" id="KW-1185">Reference proteome</keyword>
<dbReference type="PANTHER" id="PTHR43397">
    <property type="entry name" value="ERGOTHIONEINE BIOSYNTHESIS PROTEIN 1"/>
    <property type="match status" value="1"/>
</dbReference>
<dbReference type="Proteomes" id="UP000219514">
    <property type="component" value="Unassembled WGS sequence"/>
</dbReference>
<dbReference type="RefSeq" id="WP_097208800.1">
    <property type="nucleotide sequence ID" value="NZ_JACHXB010000008.1"/>
</dbReference>
<feature type="binding site" evidence="3">
    <location>
        <position position="206"/>
    </location>
    <ligand>
        <name>L-histidine</name>
        <dbReference type="ChEBI" id="CHEBI:57595"/>
    </ligand>
</feature>
<protein>
    <recommendedName>
        <fullName evidence="3">Histidine N-alpha-methyltransferase</fullName>
        <ecNumber evidence="3">2.1.1.44</ecNumber>
    </recommendedName>
    <alternativeName>
        <fullName evidence="3">Histidine trimethyltransferase</fullName>
    </alternativeName>
</protein>
<feature type="binding site" evidence="3">
    <location>
        <position position="86"/>
    </location>
    <ligand>
        <name>S-adenosyl-L-methionine</name>
        <dbReference type="ChEBI" id="CHEBI:59789"/>
    </ligand>
</feature>
<dbReference type="Gene3D" id="3.40.50.150">
    <property type="entry name" value="Vaccinia Virus protein VP39"/>
    <property type="match status" value="1"/>
</dbReference>
<feature type="binding site" evidence="3">
    <location>
        <begin position="282"/>
        <end position="284"/>
    </location>
    <ligand>
        <name>L-histidine</name>
        <dbReference type="ChEBI" id="CHEBI:57595"/>
    </ligand>
</feature>
<dbReference type="GO" id="GO:0008276">
    <property type="term" value="F:protein methyltransferase activity"/>
    <property type="evidence" value="ECO:0007669"/>
    <property type="project" value="InterPro"/>
</dbReference>
<dbReference type="NCBIfam" id="TIGR03438">
    <property type="entry name" value="egtD_ergothio"/>
    <property type="match status" value="1"/>
</dbReference>
<evidence type="ECO:0000256" key="1">
    <source>
        <dbReference type="ARBA" id="ARBA00022603"/>
    </source>
</evidence>
<feature type="binding site" evidence="3">
    <location>
        <position position="56"/>
    </location>
    <ligand>
        <name>L-histidine</name>
        <dbReference type="ChEBI" id="CHEBI:57595"/>
    </ligand>
</feature>
<dbReference type="InterPro" id="IPR017804">
    <property type="entry name" value="MeTrfase_EgtD-like"/>
</dbReference>
<feature type="binding site" evidence="3">
    <location>
        <position position="92"/>
    </location>
    <ligand>
        <name>S-adenosyl-L-methionine</name>
        <dbReference type="ChEBI" id="CHEBI:59789"/>
    </ligand>
</feature>
<reference evidence="5 6" key="1">
    <citation type="submission" date="2017-09" db="EMBL/GenBank/DDBJ databases">
        <authorList>
            <person name="Ehlers B."/>
            <person name="Leendertz F.H."/>
        </authorList>
    </citation>
    <scope>NUCLEOTIDE SEQUENCE [LARGE SCALE GENOMIC DNA]</scope>
    <source>
        <strain evidence="5 6">DSM 46844</strain>
    </source>
</reference>
<evidence type="ECO:0000313" key="5">
    <source>
        <dbReference type="EMBL" id="SNX98902.1"/>
    </source>
</evidence>
<feature type="binding site" evidence="3">
    <location>
        <begin position="141"/>
        <end position="142"/>
    </location>
    <ligand>
        <name>S-adenosyl-L-methionine</name>
        <dbReference type="ChEBI" id="CHEBI:59789"/>
    </ligand>
</feature>
<evidence type="ECO:0000256" key="2">
    <source>
        <dbReference type="ARBA" id="ARBA00022679"/>
    </source>
</evidence>
<dbReference type="InterPro" id="IPR019257">
    <property type="entry name" value="MeTrfase_dom"/>
</dbReference>
<comment type="catalytic activity">
    <reaction evidence="3">
        <text>L-histidine + 3 S-adenosyl-L-methionine = hercynine + 3 S-adenosyl-L-homocysteine + 3 H(+)</text>
        <dbReference type="Rhea" id="RHEA:38471"/>
        <dbReference type="ChEBI" id="CHEBI:15378"/>
        <dbReference type="ChEBI" id="CHEBI:15781"/>
        <dbReference type="ChEBI" id="CHEBI:57595"/>
        <dbReference type="ChEBI" id="CHEBI:57856"/>
        <dbReference type="ChEBI" id="CHEBI:59789"/>
        <dbReference type="EC" id="2.1.1.44"/>
    </reaction>
</comment>
<dbReference type="HAMAP" id="MF_02037">
    <property type="entry name" value="EgtD"/>
    <property type="match status" value="1"/>
</dbReference>
<dbReference type="UniPathway" id="UPA01014"/>
<organism evidence="5 6">
    <name type="scientific">Geodermatophilus sabuli</name>
    <dbReference type="NCBI Taxonomy" id="1564158"/>
    <lineage>
        <taxon>Bacteria</taxon>
        <taxon>Bacillati</taxon>
        <taxon>Actinomycetota</taxon>
        <taxon>Actinomycetes</taxon>
        <taxon>Geodermatophilales</taxon>
        <taxon>Geodermatophilaceae</taxon>
        <taxon>Geodermatophilus</taxon>
    </lineage>
</organism>
<evidence type="ECO:0000256" key="3">
    <source>
        <dbReference type="HAMAP-Rule" id="MF_02037"/>
    </source>
</evidence>
<keyword evidence="2 3" id="KW-0808">Transferase</keyword>
<feature type="binding site" evidence="3">
    <location>
        <position position="166"/>
    </location>
    <ligand>
        <name>L-histidine</name>
        <dbReference type="ChEBI" id="CHEBI:57595"/>
    </ligand>
</feature>
<evidence type="ECO:0000259" key="4">
    <source>
        <dbReference type="Pfam" id="PF10017"/>
    </source>
</evidence>
<comment type="subunit">
    <text evidence="3">Monomer.</text>
</comment>
<proteinExistence type="inferred from homology"/>
<evidence type="ECO:0000313" key="6">
    <source>
        <dbReference type="Proteomes" id="UP000219514"/>
    </source>
</evidence>
<accession>A0A285EIF5</accession>
<dbReference type="EMBL" id="OBDO01000012">
    <property type="protein sequence ID" value="SNX98902.1"/>
    <property type="molecule type" value="Genomic_DNA"/>
</dbReference>
<comment type="function">
    <text evidence="3">Catalyzes the SAM-dependent triple methylation of the alpha-amino group of histidine to form hercynine, a step in the biosynthesis pathway of ergothioneine.</text>
</comment>
<comment type="similarity">
    <text evidence="3">Belongs to the methyltransferase superfamily. EgtD family.</text>
</comment>
<dbReference type="PANTHER" id="PTHR43397:SF1">
    <property type="entry name" value="ERGOTHIONEINE BIOSYNTHESIS PROTEIN 1"/>
    <property type="match status" value="1"/>
</dbReference>
<keyword evidence="1 3" id="KW-0489">Methyltransferase</keyword>
<comment type="pathway">
    <text evidence="3">Amino-acid biosynthesis; ergothioneine biosynthesis.</text>
</comment>
<dbReference type="SUPFAM" id="SSF53335">
    <property type="entry name" value="S-adenosyl-L-methionine-dependent methyltransferases"/>
    <property type="match status" value="1"/>
</dbReference>
<keyword evidence="3" id="KW-0949">S-adenosyl-L-methionine</keyword>
<dbReference type="InterPro" id="IPR035094">
    <property type="entry name" value="EgtD"/>
</dbReference>
<dbReference type="OrthoDB" id="5289726at2"/>
<dbReference type="PIRSF" id="PIRSF018005">
    <property type="entry name" value="UCP018005"/>
    <property type="match status" value="1"/>
</dbReference>
<name>A0A285EIF5_9ACTN</name>
<feature type="binding site" evidence="3">
    <location>
        <position position="113"/>
    </location>
    <ligand>
        <name>S-adenosyl-L-methionine</name>
        <dbReference type="ChEBI" id="CHEBI:59789"/>
    </ligand>
</feature>
<dbReference type="InterPro" id="IPR051128">
    <property type="entry name" value="EgtD_Methyltrsf_superfamily"/>
</dbReference>
<dbReference type="EC" id="2.1.1.44" evidence="3"/>